<sequence length="418" mass="45076">MATHEAIAAVSRTLRHLLLDRMATAAEVTLSPPDVTPQVADRRVNLYLYQVIENGVLKNQDIPGRAHPGSLGRPPLSLDLRFLLSSYSATEDAADSDLNAQILLGDAMAVLHEFGVHIDELAMTRNVGSKRIGDPVIDPVLADEFERLKVVLHPMSIDDLSRVWSAMPQANFRRSVVYEVTVVQIETVSPRMRPAPVERRSISSSVRRAPVILSAYVLKPPSEPIGDIRVGIGATVVIETEGAVGIPVSAALATLDSGLLPASQNGRFEMTVPDDVKLQPGPLELHILVEIATDTVTGALDRGTSGSTTRRLRSNTVLLQLVPSLEGLTVLSPAGDRILRLEGTRLWHREARIVEVVLGDRSRRIVKAADAAPGDPPTPTRIEVPVAAFELPSAGDYAVAVLVDGVHSIGPELVYHHL</sequence>
<proteinExistence type="predicted"/>
<name>A0A370KGR0_9HYPH</name>
<organism evidence="2 3">
    <name type="scientific">Rhizobium grahamii</name>
    <dbReference type="NCBI Taxonomy" id="1120045"/>
    <lineage>
        <taxon>Bacteria</taxon>
        <taxon>Pseudomonadati</taxon>
        <taxon>Pseudomonadota</taxon>
        <taxon>Alphaproteobacteria</taxon>
        <taxon>Hyphomicrobiales</taxon>
        <taxon>Rhizobiaceae</taxon>
        <taxon>Rhizobium/Agrobacterium group</taxon>
        <taxon>Rhizobium</taxon>
    </lineage>
</organism>
<dbReference type="RefSeq" id="WP_016555769.1">
    <property type="nucleotide sequence ID" value="NZ_KZ857269.1"/>
</dbReference>
<feature type="domain" description="Pvc16 N-terminal" evidence="1">
    <location>
        <begin position="9"/>
        <end position="198"/>
    </location>
</feature>
<protein>
    <recommendedName>
        <fullName evidence="1">Pvc16 N-terminal domain-containing protein</fullName>
    </recommendedName>
</protein>
<dbReference type="EMBL" id="NAAC01000041">
    <property type="protein sequence ID" value="RDJ03962.1"/>
    <property type="molecule type" value="Genomic_DNA"/>
</dbReference>
<dbReference type="Proteomes" id="UP000254939">
    <property type="component" value="Unassembled WGS sequence"/>
</dbReference>
<reference evidence="2 3" key="1">
    <citation type="submission" date="2017-03" db="EMBL/GenBank/DDBJ databases">
        <title>Genome analysis of Rhizobial strains effectives or ineffectives for nitrogen fixation isolated from bean seeds.</title>
        <authorList>
            <person name="Peralta H."/>
            <person name="Aguilar-Vera A."/>
            <person name="Mora Y."/>
            <person name="Vargas-Lagunas C."/>
            <person name="Girard L."/>
            <person name="Mora J."/>
        </authorList>
    </citation>
    <scope>NUCLEOTIDE SEQUENCE [LARGE SCALE GENOMIC DNA]</scope>
    <source>
        <strain evidence="2 3">CCGM3</strain>
    </source>
</reference>
<evidence type="ECO:0000313" key="2">
    <source>
        <dbReference type="EMBL" id="RDJ03962.1"/>
    </source>
</evidence>
<dbReference type="OrthoDB" id="527247at2"/>
<accession>A0A370KGR0</accession>
<dbReference type="Pfam" id="PF14065">
    <property type="entry name" value="Pvc16_N"/>
    <property type="match status" value="1"/>
</dbReference>
<evidence type="ECO:0000259" key="1">
    <source>
        <dbReference type="Pfam" id="PF14065"/>
    </source>
</evidence>
<dbReference type="AlphaFoldDB" id="A0A370KGR0"/>
<evidence type="ECO:0000313" key="3">
    <source>
        <dbReference type="Proteomes" id="UP000254939"/>
    </source>
</evidence>
<comment type="caution">
    <text evidence="2">The sequence shown here is derived from an EMBL/GenBank/DDBJ whole genome shotgun (WGS) entry which is preliminary data.</text>
</comment>
<dbReference type="InterPro" id="IPR025351">
    <property type="entry name" value="Pvc16_N"/>
</dbReference>
<gene>
    <name evidence="2" type="ORF">B5K06_29100</name>
</gene>